<evidence type="ECO:0000313" key="3">
    <source>
        <dbReference type="Proteomes" id="UP000053237"/>
    </source>
</evidence>
<protein>
    <recommendedName>
        <fullName evidence="4">Secreted protein</fullName>
    </recommendedName>
</protein>
<dbReference type="Proteomes" id="UP000053237">
    <property type="component" value="Unassembled WGS sequence"/>
</dbReference>
<keyword evidence="1" id="KW-0732">Signal</keyword>
<dbReference type="AlphaFoldDB" id="A0A024GE93"/>
<proteinExistence type="predicted"/>
<feature type="signal peptide" evidence="1">
    <location>
        <begin position="1"/>
        <end position="20"/>
    </location>
</feature>
<evidence type="ECO:0008006" key="4">
    <source>
        <dbReference type="Google" id="ProtNLM"/>
    </source>
</evidence>
<reference evidence="2 3" key="1">
    <citation type="submission" date="2012-05" db="EMBL/GenBank/DDBJ databases">
        <title>Recombination and specialization in a pathogen metapopulation.</title>
        <authorList>
            <person name="Gardiner A."/>
            <person name="Kemen E."/>
            <person name="Schultz-Larsen T."/>
            <person name="MacLean D."/>
            <person name="Van Oosterhout C."/>
            <person name="Jones J.D.G."/>
        </authorList>
    </citation>
    <scope>NUCLEOTIDE SEQUENCE [LARGE SCALE GENOMIC DNA]</scope>
    <source>
        <strain evidence="2 3">Ac Nc2</strain>
    </source>
</reference>
<name>A0A024GE93_9STRA</name>
<gene>
    <name evidence="2" type="ORF">BN9_060700</name>
</gene>
<comment type="caution">
    <text evidence="2">The sequence shown here is derived from an EMBL/GenBank/DDBJ whole genome shotgun (WGS) entry which is preliminary data.</text>
</comment>
<evidence type="ECO:0000313" key="2">
    <source>
        <dbReference type="EMBL" id="CCI45197.1"/>
    </source>
</evidence>
<keyword evidence="3" id="KW-1185">Reference proteome</keyword>
<dbReference type="InParanoid" id="A0A024GE93"/>
<accession>A0A024GE93</accession>
<organism evidence="2 3">
    <name type="scientific">Albugo candida</name>
    <dbReference type="NCBI Taxonomy" id="65357"/>
    <lineage>
        <taxon>Eukaryota</taxon>
        <taxon>Sar</taxon>
        <taxon>Stramenopiles</taxon>
        <taxon>Oomycota</taxon>
        <taxon>Peronosporomycetes</taxon>
        <taxon>Albuginales</taxon>
        <taxon>Albuginaceae</taxon>
        <taxon>Albugo</taxon>
    </lineage>
</organism>
<feature type="chain" id="PRO_5001529436" description="Secreted protein" evidence="1">
    <location>
        <begin position="21"/>
        <end position="178"/>
    </location>
</feature>
<dbReference type="EMBL" id="CAIX01000092">
    <property type="protein sequence ID" value="CCI45197.1"/>
    <property type="molecule type" value="Genomic_DNA"/>
</dbReference>
<sequence length="178" mass="20114">MERSQFVLLHSFVLIPLKQACWSRIASLPRHECIASSCCCFLIELHCSWILIRLEMTRGLVRTSSCSSSCGSYSLASILLRVAKFLPFPSCYSRAFSHYFVANENGCEISKNATLCCLSIRRYFFASCMAPSHGHVHFLIHIYQAIMTSGSKSSGHLQKSFLLLLLEAYLPWKEALHP</sequence>
<evidence type="ECO:0000256" key="1">
    <source>
        <dbReference type="SAM" id="SignalP"/>
    </source>
</evidence>